<keyword evidence="11" id="KW-1185">Reference proteome</keyword>
<feature type="transmembrane region" description="Helical" evidence="9">
    <location>
        <begin position="309"/>
        <end position="327"/>
    </location>
</feature>
<keyword evidence="4 9" id="KW-1003">Cell membrane</keyword>
<dbReference type="AlphaFoldDB" id="A0A9X7UTR5"/>
<sequence length="328" mass="36689">MTSTPDSSLFPGYFPELLPLLLLAALLLDRWLGEPARFHPLVGFGNWVAWLERRLNRTTERPLAGRILGVLALLLALSPLLVIAVVLLWLYQQTPVLFWLAHIVILYFCIGWQSLQQHVQAVAQALQADDLPLAREKLSWMVSRDTAQLSDSEVAQASLESLLENSLDALFATLFWFCLGGALAALMHRWVNTLDAMWGYKNSRFRYFGWAAARLDDALAYIPARLTALSFVLLGRYKKQALTCWRQQAAACASPNGGPVMTAGAGALNIRLSERACYHGEWKIKPPMGSGNAATVADIQPVFQLIRRVLWLWLLVIFIAVIGWKMFA</sequence>
<evidence type="ECO:0000256" key="7">
    <source>
        <dbReference type="ARBA" id="ARBA00022989"/>
    </source>
</evidence>
<dbReference type="HAMAP" id="MF_00024">
    <property type="entry name" value="CobD_CbiB"/>
    <property type="match status" value="1"/>
</dbReference>
<evidence type="ECO:0000313" key="10">
    <source>
        <dbReference type="EMBL" id="QQD23522.1"/>
    </source>
</evidence>
<dbReference type="PANTHER" id="PTHR34308">
    <property type="entry name" value="COBALAMIN BIOSYNTHESIS PROTEIN CBIB"/>
    <property type="match status" value="1"/>
</dbReference>
<evidence type="ECO:0000256" key="5">
    <source>
        <dbReference type="ARBA" id="ARBA00022573"/>
    </source>
</evidence>
<comment type="caution">
    <text evidence="9">Lacks conserved residue(s) required for the propagation of feature annotation.</text>
</comment>
<dbReference type="GO" id="GO:0015420">
    <property type="term" value="F:ABC-type vitamin B12 transporter activity"/>
    <property type="evidence" value="ECO:0007669"/>
    <property type="project" value="UniProtKB-UniRule"/>
</dbReference>
<evidence type="ECO:0000256" key="9">
    <source>
        <dbReference type="HAMAP-Rule" id="MF_00024"/>
    </source>
</evidence>
<feature type="transmembrane region" description="Helical" evidence="9">
    <location>
        <begin position="96"/>
        <end position="115"/>
    </location>
</feature>
<comment type="subcellular location">
    <subcellularLocation>
        <location evidence="1 9">Cell membrane</location>
        <topology evidence="1 9">Multi-pass membrane protein</topology>
    </subcellularLocation>
</comment>
<keyword evidence="8 9" id="KW-0472">Membrane</keyword>
<dbReference type="PANTHER" id="PTHR34308:SF1">
    <property type="entry name" value="COBALAMIN BIOSYNTHESIS PROTEIN CBIB"/>
    <property type="match status" value="1"/>
</dbReference>
<name>A0A9X7UTR5_9GAMM</name>
<accession>A0A9X7UTR5</accession>
<organism evidence="10 11">
    <name type="scientific">Venatoribacter cucullus</name>
    <dbReference type="NCBI Taxonomy" id="2661630"/>
    <lineage>
        <taxon>Bacteria</taxon>
        <taxon>Pseudomonadati</taxon>
        <taxon>Pseudomonadota</taxon>
        <taxon>Gammaproteobacteria</taxon>
        <taxon>Oceanospirillales</taxon>
        <taxon>Oceanospirillaceae</taxon>
        <taxon>Venatoribacter</taxon>
    </lineage>
</organism>
<dbReference type="InterPro" id="IPR004485">
    <property type="entry name" value="Cobalamin_biosynth_CobD/CbiB"/>
</dbReference>
<protein>
    <recommendedName>
        <fullName evidence="9">Cobalamin biosynthesis protein CobD</fullName>
    </recommendedName>
</protein>
<dbReference type="KEGG" id="vcw:GJQ55_03050"/>
<comment type="similarity">
    <text evidence="3 9">Belongs to the CobD/CbiB family.</text>
</comment>
<dbReference type="GO" id="GO:0009236">
    <property type="term" value="P:cobalamin biosynthetic process"/>
    <property type="evidence" value="ECO:0007669"/>
    <property type="project" value="UniProtKB-UniRule"/>
</dbReference>
<evidence type="ECO:0000256" key="8">
    <source>
        <dbReference type="ARBA" id="ARBA00023136"/>
    </source>
</evidence>
<keyword evidence="6 9" id="KW-0812">Transmembrane</keyword>
<comment type="function">
    <text evidence="9">Converts cobyric acid to cobinamide by the addition of aminopropanol on the F carboxylic group.</text>
</comment>
<dbReference type="EMBL" id="CP046056">
    <property type="protein sequence ID" value="QQD23522.1"/>
    <property type="molecule type" value="Genomic_DNA"/>
</dbReference>
<dbReference type="Pfam" id="PF03186">
    <property type="entry name" value="CobD_Cbib"/>
    <property type="match status" value="1"/>
</dbReference>
<evidence type="ECO:0000256" key="4">
    <source>
        <dbReference type="ARBA" id="ARBA00022475"/>
    </source>
</evidence>
<comment type="pathway">
    <text evidence="2 9">Cofactor biosynthesis; adenosylcobalamin biosynthesis.</text>
</comment>
<evidence type="ECO:0000256" key="1">
    <source>
        <dbReference type="ARBA" id="ARBA00004651"/>
    </source>
</evidence>
<dbReference type="GO" id="GO:0048472">
    <property type="term" value="F:threonine-phosphate decarboxylase activity"/>
    <property type="evidence" value="ECO:0007669"/>
    <property type="project" value="InterPro"/>
</dbReference>
<dbReference type="GO" id="GO:0005886">
    <property type="term" value="C:plasma membrane"/>
    <property type="evidence" value="ECO:0007669"/>
    <property type="project" value="UniProtKB-SubCell"/>
</dbReference>
<keyword evidence="5 9" id="KW-0169">Cobalamin biosynthesis</keyword>
<evidence type="ECO:0000256" key="2">
    <source>
        <dbReference type="ARBA" id="ARBA00004953"/>
    </source>
</evidence>
<gene>
    <name evidence="9" type="primary">cobD</name>
    <name evidence="10" type="ORF">GJQ55_03050</name>
</gene>
<evidence type="ECO:0000256" key="3">
    <source>
        <dbReference type="ARBA" id="ARBA00006263"/>
    </source>
</evidence>
<reference evidence="10 11" key="1">
    <citation type="submission" date="2019-11" db="EMBL/GenBank/DDBJ databases">
        <title>Venatorbacter sp. nov. a predator of Campylobacter and other Gram-negative bacteria.</title>
        <authorList>
            <person name="Saeedi A."/>
            <person name="Cummings N.J."/>
            <person name="Connerton I.F."/>
            <person name="Connerton P.L."/>
        </authorList>
    </citation>
    <scope>NUCLEOTIDE SEQUENCE [LARGE SCALE GENOMIC DNA]</scope>
    <source>
        <strain evidence="10">XL5</strain>
    </source>
</reference>
<evidence type="ECO:0000256" key="6">
    <source>
        <dbReference type="ARBA" id="ARBA00022692"/>
    </source>
</evidence>
<evidence type="ECO:0000313" key="11">
    <source>
        <dbReference type="Proteomes" id="UP000596074"/>
    </source>
</evidence>
<proteinExistence type="inferred from homology"/>
<dbReference type="NCBIfam" id="TIGR00380">
    <property type="entry name" value="cobal_cbiB"/>
    <property type="match status" value="1"/>
</dbReference>
<feature type="transmembrane region" description="Helical" evidence="9">
    <location>
        <begin position="169"/>
        <end position="191"/>
    </location>
</feature>
<dbReference type="RefSeq" id="WP_228346050.1">
    <property type="nucleotide sequence ID" value="NZ_CP046056.1"/>
</dbReference>
<keyword evidence="7 9" id="KW-1133">Transmembrane helix</keyword>
<dbReference type="Proteomes" id="UP000596074">
    <property type="component" value="Chromosome"/>
</dbReference>
<feature type="transmembrane region" description="Helical" evidence="9">
    <location>
        <begin position="63"/>
        <end position="90"/>
    </location>
</feature>